<dbReference type="SUPFAM" id="SSF47370">
    <property type="entry name" value="Bromodomain"/>
    <property type="match status" value="1"/>
</dbReference>
<dbReference type="PANTHER" id="PTHR45589:SF1">
    <property type="entry name" value="WD REPEAT DOMAIN 62, ISOFORM G"/>
    <property type="match status" value="1"/>
</dbReference>
<feature type="compositionally biased region" description="Polar residues" evidence="2">
    <location>
        <begin position="842"/>
        <end position="851"/>
    </location>
</feature>
<dbReference type="PANTHER" id="PTHR45589">
    <property type="entry name" value="WD REPEAT DOMAIN 62, ISOFORM G"/>
    <property type="match status" value="1"/>
</dbReference>
<evidence type="ECO:0000313" key="5">
    <source>
        <dbReference type="Proteomes" id="UP000750502"/>
    </source>
</evidence>
<feature type="region of interest" description="Disordered" evidence="2">
    <location>
        <begin position="102"/>
        <end position="143"/>
    </location>
</feature>
<feature type="compositionally biased region" description="Polar residues" evidence="2">
    <location>
        <begin position="1847"/>
        <end position="1856"/>
    </location>
</feature>
<feature type="region of interest" description="Disordered" evidence="2">
    <location>
        <begin position="1217"/>
        <end position="1877"/>
    </location>
</feature>
<dbReference type="Pfam" id="PF00439">
    <property type="entry name" value="Bromodomain"/>
    <property type="match status" value="1"/>
</dbReference>
<feature type="compositionally biased region" description="Low complexity" evidence="2">
    <location>
        <begin position="1392"/>
        <end position="1413"/>
    </location>
</feature>
<dbReference type="InterPro" id="IPR036427">
    <property type="entry name" value="Bromodomain-like_sf"/>
</dbReference>
<sequence>MAATPSNGRLKLTPSNSPFLARPSRSSRSPMRGRAHDASKLSLQRVIGTTCSSTTGFDTLPSVFAYIAGGAVVVVDVNGDNHTQRFYRARPTAVPLYSVATFQNTPTTPSGTPKANDSRGRVGPRFPNSPHTSSDWNESPSNTWTSRERIKAATCLSLSRDGKYLAVGETGYSPRVLVFSLHDTSSDSPLISISEHAFGVNCVAWSADTQYLASLGAANDGFLYIWKVDPRTGAARLYKQNRCTSYVKDMVWMGNSLITFGVRHVKMWKPDDGPTISPTKQKFFSEQQASTPPSQRTLPGRNILLGLLLEDTFTCAAVVKNSSLIICSETGGVCIMAEDDRQMKLQKVLGVDFSISTIAVKDNIAYVGGRHGHFAVLDIEAVLDAQPPSACIKETTFCPTGQVALGFLAHKLVTVDSQQSIDIWSSDHVPGKNTKAMASIPIPGHGQSVTGIQVLERPNDLNASFLTWTVSGNVSFWTLEGQVQASIDVPIGMTEPENELDSANQLTCARATNDGKLLISADRMGVLRMTDIATKEPVLDIKAHTADCRSVSVYDRDGRFLMASCGRDRTVQLFHRTAGGSIEHFQTLEFAAKVVQVMIPSEDKVLTCSFDRTLQIYDIITKEGDPDSVAAIPSRVISLRASPSSMVLGMGQRTVFVSLLDRSICQYELNTGRKISCFKCQDETKGESAVLDSLCFGQWPPKDQDFLLGTSNTDKSIRLYDAQTGSFLDREWGHTEAINGVCLIENDDGSRKVVSVASDGTMMIWGLDLNDSPPRSTSREPSPAKDSVSGRPPLRRVLSKAELAEFQRPSPTSGRRSPPRTLQRRTSRFNLVASVRTPTHGLPTSPSSTLAEDTPSRRPSADPRNSPPVSPKGKVTRRPSLPNLGTSARKKPSSSNLRGFGSLNMATEQTCRQLRSYRKKLASSEPISQENLTELDQELRLTAAALGDRAIRSRAMNETVLSGLLDQYSERLVTLLDEKLRLSYQPRSPTEKDGDSRDGDSPDEEARRSINGSSTLLANAIDVIRHPNALLALINKPKLPTVAPVHLLARREGPLDSWRGGPWGMTQPAFHTPLESLLLFQSLIAQGFDNGVFARISEQLINNALIKEGFTYDPTRLRPDALQHLFLRLLGDELRGEHEKAATDDSTASPNSRKRKLGSPTLPTLKEIYEHVDKIPPLIDRLYARYKDNTVAQIREDERSFETSQKDIQAMERCERERRARVASQNGTPVLAARDQKSSVTPNGSASSPAMATSSAAPIRRGPTQQTPVIPPKPPVSHNTQPTVAPPSHMPTGTASIQPSTSPSPPNSNGSVLQPPAGVPQTTPRPLQAPQPLKQSPAPKSDNGAKLKDGNTASGAALKWEKPYQPPQTATPPARQVQSPVAQGPTAPPPAQQQQHLQQHPQQHPQQVPSQQHWYPQQTAQFSPKPGAQPLSHPQTPQQARPHPVAPQPAQAQAKAQTHHQQRPQPPQAIQPPPLTQPAPHTPRAQHATPTQHAPQIQRNQTPTHAQHAQAQQSSQTQPVTHAQPQSLPQQHQQKPRPNSAKPGLAPPQHAGHLAPPLQPAPPRPVAESPRGQALHARPSSTTPVPHPRPIQPPQGQTQQVRQIAAGSPVPLTASAGSIAPPQQRWPLGYQPKHQHGSPVSSPVPSASKADKVQSSQHANQPPRPGVLGHIIRQALNTPVKKLGVPSAPHTPISATPTHVTHGFGTKWAPHSTPSTPGPSHLSVAPQSPAFEPVSPPQKPAAIPSSAGSTPRPLRKQAPKAASKVEQTVSKSARGRSARAGQKARAVSSTPSLTRSRRSQSILSHTDEPPTQTSESAPKIKDEDATPRPIEDTGDTTADESVPGRPQITTPGSVSSRLHKRKRQITPVNPPPETTQVLWTRGFTKVSSSALDQISSHRDANMFATRLREKDAPNYRQIVLQPQDITSIRAAIKHGNKAAVQAAASLPGGDPGTAHVWLPISDELVPPKGIINSAQLERELVHMFCNAIMYNADPDRGPGPGFMKRSQDEEEEEVVGYRLDENGVVKNTRSMFVEVEKLLGDLRSAEKERSAPPPSAVRPASVATPAEETGDDEDEGERETGTAKRRRVGARG</sequence>
<accession>A0A9P7L4J2</accession>
<feature type="compositionally biased region" description="Polar residues" evidence="2">
    <location>
        <begin position="1488"/>
        <end position="1500"/>
    </location>
</feature>
<feature type="region of interest" description="Disordered" evidence="2">
    <location>
        <begin position="984"/>
        <end position="1011"/>
    </location>
</feature>
<evidence type="ECO:0000256" key="1">
    <source>
        <dbReference type="ARBA" id="ARBA00023117"/>
    </source>
</evidence>
<evidence type="ECO:0000313" key="4">
    <source>
        <dbReference type="EMBL" id="KAG5764002.1"/>
    </source>
</evidence>
<feature type="compositionally biased region" description="Basic and acidic residues" evidence="2">
    <location>
        <begin position="989"/>
        <end position="1008"/>
    </location>
</feature>
<dbReference type="OrthoDB" id="6252103at2759"/>
<feature type="region of interest" description="Disordered" evidence="2">
    <location>
        <begin position="1"/>
        <end position="39"/>
    </location>
</feature>
<feature type="compositionally biased region" description="Low complexity" evidence="2">
    <location>
        <begin position="1710"/>
        <end position="1723"/>
    </location>
</feature>
<feature type="compositionally biased region" description="Low complexity" evidence="2">
    <location>
        <begin position="1371"/>
        <end position="1385"/>
    </location>
</feature>
<dbReference type="InterPro" id="IPR001680">
    <property type="entry name" value="WD40_rpt"/>
</dbReference>
<feature type="compositionally biased region" description="Pro residues" evidence="2">
    <location>
        <begin position="1464"/>
        <end position="1481"/>
    </location>
</feature>
<dbReference type="GO" id="GO:0006325">
    <property type="term" value="P:chromatin organization"/>
    <property type="evidence" value="ECO:0007669"/>
    <property type="project" value="UniProtKB-ARBA"/>
</dbReference>
<keyword evidence="1" id="KW-0103">Bromodomain</keyword>
<feature type="compositionally biased region" description="Low complexity" evidence="2">
    <location>
        <begin position="17"/>
        <end position="32"/>
    </location>
</feature>
<feature type="compositionally biased region" description="Low complexity" evidence="2">
    <location>
        <begin position="808"/>
        <end position="821"/>
    </location>
</feature>
<dbReference type="InterPro" id="IPR001487">
    <property type="entry name" value="Bromodomain"/>
</dbReference>
<feature type="compositionally biased region" description="Basic residues" evidence="2">
    <location>
        <begin position="2083"/>
        <end position="2092"/>
    </location>
</feature>
<comment type="caution">
    <text evidence="4">The sequence shown here is derived from an EMBL/GenBank/DDBJ whole genome shotgun (WGS) entry which is preliminary data.</text>
</comment>
<organism evidence="4 5">
    <name type="scientific">Fusarium xylarioides</name>
    <dbReference type="NCBI Taxonomy" id="221167"/>
    <lineage>
        <taxon>Eukaryota</taxon>
        <taxon>Fungi</taxon>
        <taxon>Dikarya</taxon>
        <taxon>Ascomycota</taxon>
        <taxon>Pezizomycotina</taxon>
        <taxon>Sordariomycetes</taxon>
        <taxon>Hypocreomycetidae</taxon>
        <taxon>Hypocreales</taxon>
        <taxon>Nectriaceae</taxon>
        <taxon>Fusarium</taxon>
        <taxon>Fusarium fujikuroi species complex</taxon>
    </lineage>
</organism>
<feature type="compositionally biased region" description="Basic and acidic residues" evidence="2">
    <location>
        <begin position="1818"/>
        <end position="1831"/>
    </location>
</feature>
<feature type="compositionally biased region" description="Low complexity" evidence="2">
    <location>
        <begin position="1437"/>
        <end position="1456"/>
    </location>
</feature>
<feature type="compositionally biased region" description="Polar residues" evidence="2">
    <location>
        <begin position="102"/>
        <end position="115"/>
    </location>
</feature>
<feature type="compositionally biased region" description="Low complexity" evidence="2">
    <location>
        <begin position="1501"/>
        <end position="1533"/>
    </location>
</feature>
<name>A0A9P7L4J2_9HYPO</name>
<gene>
    <name evidence="4" type="ORF">H9Q72_007910</name>
</gene>
<dbReference type="Gene3D" id="1.20.920.10">
    <property type="entry name" value="Bromodomain-like"/>
    <property type="match status" value="1"/>
</dbReference>
<keyword evidence="5" id="KW-1185">Reference proteome</keyword>
<dbReference type="SUPFAM" id="SSF50978">
    <property type="entry name" value="WD40 repeat-like"/>
    <property type="match status" value="2"/>
</dbReference>
<feature type="compositionally biased region" description="Acidic residues" evidence="2">
    <location>
        <begin position="2068"/>
        <end position="2077"/>
    </location>
</feature>
<dbReference type="Proteomes" id="UP000750502">
    <property type="component" value="Unassembled WGS sequence"/>
</dbReference>
<dbReference type="EMBL" id="JADFTT010000273">
    <property type="protein sequence ID" value="KAG5764002.1"/>
    <property type="molecule type" value="Genomic_DNA"/>
</dbReference>
<reference evidence="4" key="2">
    <citation type="submission" date="2020-10" db="EMBL/GenBank/DDBJ databases">
        <authorList>
            <person name="Peck L.D."/>
            <person name="Nowell R.W."/>
            <person name="Flood J."/>
            <person name="Ryan M.J."/>
            <person name="Barraclough T.G."/>
        </authorList>
    </citation>
    <scope>NUCLEOTIDE SEQUENCE</scope>
    <source>
        <strain evidence="4">IMI 127659i</strain>
    </source>
</reference>
<dbReference type="InterPro" id="IPR052779">
    <property type="entry name" value="WDR62"/>
</dbReference>
<reference evidence="4" key="1">
    <citation type="journal article" date="2020" name="bioRxiv">
        <title>Historical genomics reveals the evolutionary mechanisms behind multiple outbreaks of the host-specific coffee wilt pathogen Fusarium xylarioides.</title>
        <authorList>
            <person name="Peck D."/>
            <person name="Nowell R.W."/>
            <person name="Flood J."/>
            <person name="Ryan M.J."/>
            <person name="Barraclough T.G."/>
        </authorList>
    </citation>
    <scope>NUCLEOTIDE SEQUENCE</scope>
    <source>
        <strain evidence="4">IMI 127659i</strain>
    </source>
</reference>
<proteinExistence type="predicted"/>
<dbReference type="SMART" id="SM00320">
    <property type="entry name" value="WD40"/>
    <property type="match status" value="7"/>
</dbReference>
<evidence type="ECO:0000259" key="3">
    <source>
        <dbReference type="Pfam" id="PF00439"/>
    </source>
</evidence>
<evidence type="ECO:0000256" key="2">
    <source>
        <dbReference type="SAM" id="MobiDB-lite"/>
    </source>
</evidence>
<feature type="compositionally biased region" description="Low complexity" evidence="2">
    <location>
        <begin position="1245"/>
        <end position="1257"/>
    </location>
</feature>
<feature type="region of interest" description="Disordered" evidence="2">
    <location>
        <begin position="767"/>
        <end position="904"/>
    </location>
</feature>
<dbReference type="Gene3D" id="2.130.10.10">
    <property type="entry name" value="YVTN repeat-like/Quinoprotein amine dehydrogenase"/>
    <property type="match status" value="3"/>
</dbReference>
<feature type="compositionally biased region" description="Low complexity" evidence="2">
    <location>
        <begin position="2057"/>
        <end position="2067"/>
    </location>
</feature>
<dbReference type="Pfam" id="PF00400">
    <property type="entry name" value="WD40"/>
    <property type="match status" value="2"/>
</dbReference>
<feature type="compositionally biased region" description="Polar residues" evidence="2">
    <location>
        <begin position="129"/>
        <end position="143"/>
    </location>
</feature>
<feature type="compositionally biased region" description="Low complexity" evidence="2">
    <location>
        <begin position="1638"/>
        <end position="1648"/>
    </location>
</feature>
<feature type="region of interest" description="Disordered" evidence="2">
    <location>
        <begin position="2044"/>
        <end position="2092"/>
    </location>
</feature>
<feature type="domain" description="Bromo" evidence="3">
    <location>
        <begin position="1890"/>
        <end position="1991"/>
    </location>
</feature>
<feature type="compositionally biased region" description="Low complexity" evidence="2">
    <location>
        <begin position="1594"/>
        <end position="1604"/>
    </location>
</feature>
<feature type="region of interest" description="Disordered" evidence="2">
    <location>
        <begin position="1138"/>
        <end position="1160"/>
    </location>
</feature>
<protein>
    <recommendedName>
        <fullName evidence="3">Bromo domain-containing protein</fullName>
    </recommendedName>
</protein>
<feature type="compositionally biased region" description="Low complexity" evidence="2">
    <location>
        <begin position="772"/>
        <end position="781"/>
    </location>
</feature>
<dbReference type="InterPro" id="IPR015943">
    <property type="entry name" value="WD40/YVTN_repeat-like_dom_sf"/>
</dbReference>
<dbReference type="InterPro" id="IPR036322">
    <property type="entry name" value="WD40_repeat_dom_sf"/>
</dbReference>